<keyword evidence="12 19" id="KW-0040">ANK repeat</keyword>
<dbReference type="GO" id="GO:0061630">
    <property type="term" value="F:ubiquitin protein ligase activity"/>
    <property type="evidence" value="ECO:0007669"/>
    <property type="project" value="UniProtKB-EC"/>
</dbReference>
<keyword evidence="6" id="KW-0963">Cytoplasm</keyword>
<dbReference type="EC" id="2.3.2.26" evidence="5"/>
<feature type="chain" id="PRO_5034175193" description="E3 ubiquitin-protein ligase HACE1" evidence="22">
    <location>
        <begin position="19"/>
        <end position="856"/>
    </location>
</feature>
<dbReference type="PROSITE" id="PS50088">
    <property type="entry name" value="ANK_REPEAT"/>
    <property type="match status" value="4"/>
</dbReference>
<name>A0A8C2NR72_CAPHI</name>
<dbReference type="PROSITE" id="PS50297">
    <property type="entry name" value="ANK_REP_REGION"/>
    <property type="match status" value="4"/>
</dbReference>
<evidence type="ECO:0000256" key="22">
    <source>
        <dbReference type="SAM" id="SignalP"/>
    </source>
</evidence>
<keyword evidence="10" id="KW-0256">Endoplasmic reticulum</keyword>
<reference evidence="24" key="1">
    <citation type="submission" date="2019-03" db="EMBL/GenBank/DDBJ databases">
        <title>Genome sequencing and reference-guided assembly of Black Bengal Goat (Capra hircus).</title>
        <authorList>
            <person name="Siddiki A.Z."/>
            <person name="Baten A."/>
            <person name="Billah M."/>
            <person name="Alam M.A.U."/>
            <person name="Shawrob K.S.M."/>
            <person name="Saha S."/>
            <person name="Chowdhury M."/>
            <person name="Rahman A.H."/>
            <person name="Stear M."/>
            <person name="Miah G."/>
            <person name="Das G.B."/>
            <person name="Hossain M.M."/>
            <person name="Kumkum M."/>
            <person name="Islam M.S."/>
            <person name="Mollah A.M."/>
            <person name="Ahsan A."/>
            <person name="Tusar F."/>
            <person name="Khan M.K.I."/>
        </authorList>
    </citation>
    <scope>NUCLEOTIDE SEQUENCE [LARGE SCALE GENOMIC DNA]</scope>
</reference>
<dbReference type="GO" id="GO:0007030">
    <property type="term" value="P:Golgi organization"/>
    <property type="evidence" value="ECO:0007669"/>
    <property type="project" value="TreeGrafter"/>
</dbReference>
<proteinExistence type="predicted"/>
<dbReference type="GO" id="GO:0000209">
    <property type="term" value="P:protein polyubiquitination"/>
    <property type="evidence" value="ECO:0007669"/>
    <property type="project" value="TreeGrafter"/>
</dbReference>
<dbReference type="SUPFAM" id="SSF48403">
    <property type="entry name" value="Ankyrin repeat"/>
    <property type="match status" value="1"/>
</dbReference>
<dbReference type="GO" id="GO:0032580">
    <property type="term" value="C:Golgi cisterna membrane"/>
    <property type="evidence" value="ECO:0007669"/>
    <property type="project" value="UniProtKB-SubCell"/>
</dbReference>
<dbReference type="Ensembl" id="ENSCHIT00010010428.1">
    <property type="protein sequence ID" value="ENSCHIP00010007448.1"/>
    <property type="gene ID" value="ENSCHIG00010005409.1"/>
</dbReference>
<evidence type="ECO:0000256" key="17">
    <source>
        <dbReference type="ARBA" id="ARBA00041409"/>
    </source>
</evidence>
<accession>A0A8C2NR72</accession>
<keyword evidence="8" id="KW-0677">Repeat</keyword>
<evidence type="ECO:0000256" key="16">
    <source>
        <dbReference type="ARBA" id="ARBA00040370"/>
    </source>
</evidence>
<feature type="signal peptide" evidence="22">
    <location>
        <begin position="1"/>
        <end position="18"/>
    </location>
</feature>
<evidence type="ECO:0000256" key="3">
    <source>
        <dbReference type="ARBA" id="ARBA00004496"/>
    </source>
</evidence>
<dbReference type="FunFam" id="3.90.1750.10:FF:000019">
    <property type="entry name" value="E3 ubiquitin-protein ligase HACE1 isoform X1"/>
    <property type="match status" value="1"/>
</dbReference>
<dbReference type="PANTHER" id="PTHR11254">
    <property type="entry name" value="HECT DOMAIN UBIQUITIN-PROTEIN LIGASE"/>
    <property type="match status" value="1"/>
</dbReference>
<protein>
    <recommendedName>
        <fullName evidence="16">E3 ubiquitin-protein ligase HACE1</fullName>
        <ecNumber evidence="5">2.3.2.26</ecNumber>
    </recommendedName>
    <alternativeName>
        <fullName evidence="18">HECT domain and ankyrin repeat-containing E3 ubiquitin-protein ligase 1</fullName>
    </alternativeName>
    <alternativeName>
        <fullName evidence="17">HECT-type E3 ubiquitin transferase HACE1</fullName>
    </alternativeName>
</protein>
<organism evidence="24">
    <name type="scientific">Capra hircus</name>
    <name type="common">Goat</name>
    <dbReference type="NCBI Taxonomy" id="9925"/>
    <lineage>
        <taxon>Eukaryota</taxon>
        <taxon>Metazoa</taxon>
        <taxon>Chordata</taxon>
        <taxon>Craniata</taxon>
        <taxon>Vertebrata</taxon>
        <taxon>Euteleostomi</taxon>
        <taxon>Mammalia</taxon>
        <taxon>Eutheria</taxon>
        <taxon>Laurasiatheria</taxon>
        <taxon>Artiodactyla</taxon>
        <taxon>Ruminantia</taxon>
        <taxon>Pecora</taxon>
        <taxon>Bovidae</taxon>
        <taxon>Caprinae</taxon>
        <taxon>Capra</taxon>
    </lineage>
</organism>
<comment type="subcellular location">
    <subcellularLocation>
        <location evidence="3">Cytoplasm</location>
    </subcellularLocation>
    <subcellularLocation>
        <location evidence="2">Endoplasmic reticulum</location>
    </subcellularLocation>
    <subcellularLocation>
        <location evidence="15">Golgi apparatus</location>
        <location evidence="15">Golgi stack membrane</location>
    </subcellularLocation>
</comment>
<evidence type="ECO:0000256" key="20">
    <source>
        <dbReference type="PROSITE-ProRule" id="PRU00104"/>
    </source>
</evidence>
<evidence type="ECO:0000256" key="4">
    <source>
        <dbReference type="ARBA" id="ARBA00004906"/>
    </source>
</evidence>
<keyword evidence="7" id="KW-0808">Transferase</keyword>
<keyword evidence="9 20" id="KW-0833">Ubl conjugation pathway</keyword>
<feature type="repeat" description="ANK" evidence="19">
    <location>
        <begin position="121"/>
        <end position="153"/>
    </location>
</feature>
<evidence type="ECO:0000256" key="12">
    <source>
        <dbReference type="ARBA" id="ARBA00023043"/>
    </source>
</evidence>
<dbReference type="Gene3D" id="3.30.2160.10">
    <property type="entry name" value="Hect, E3 ligase catalytic domain"/>
    <property type="match status" value="1"/>
</dbReference>
<dbReference type="FunFam" id="3.30.2160.10:FF:000001">
    <property type="entry name" value="E3 ubiquitin-protein ligase NEDD4-like"/>
    <property type="match status" value="1"/>
</dbReference>
<dbReference type="InterPro" id="IPR035983">
    <property type="entry name" value="Hect_E3_ubiquitin_ligase"/>
</dbReference>
<evidence type="ECO:0000256" key="13">
    <source>
        <dbReference type="ARBA" id="ARBA00023136"/>
    </source>
</evidence>
<feature type="domain" description="HECT" evidence="23">
    <location>
        <begin position="565"/>
        <end position="856"/>
    </location>
</feature>
<dbReference type="SMART" id="SM00248">
    <property type="entry name" value="ANK"/>
    <property type="match status" value="6"/>
</dbReference>
<dbReference type="InterPro" id="IPR000569">
    <property type="entry name" value="HECT_dom"/>
</dbReference>
<dbReference type="Pfam" id="PF13637">
    <property type="entry name" value="Ank_4"/>
    <property type="match status" value="1"/>
</dbReference>
<dbReference type="Gene3D" id="3.90.1750.10">
    <property type="entry name" value="Hect, E3 ligase catalytic domains"/>
    <property type="match status" value="1"/>
</dbReference>
<keyword evidence="22" id="KW-0732">Signal</keyword>
<dbReference type="SMART" id="SM00119">
    <property type="entry name" value="HECTc"/>
    <property type="match status" value="1"/>
</dbReference>
<dbReference type="InterPro" id="IPR050409">
    <property type="entry name" value="E3_ubiq-protein_ligase"/>
</dbReference>
<evidence type="ECO:0000256" key="2">
    <source>
        <dbReference type="ARBA" id="ARBA00004240"/>
    </source>
</evidence>
<evidence type="ECO:0000256" key="19">
    <source>
        <dbReference type="PROSITE-ProRule" id="PRU00023"/>
    </source>
</evidence>
<evidence type="ECO:0000256" key="10">
    <source>
        <dbReference type="ARBA" id="ARBA00022824"/>
    </source>
</evidence>
<feature type="region of interest" description="Disordered" evidence="21">
    <location>
        <begin position="387"/>
        <end position="425"/>
    </location>
</feature>
<feature type="repeat" description="ANK" evidence="19">
    <location>
        <begin position="154"/>
        <end position="186"/>
    </location>
</feature>
<dbReference type="PRINTS" id="PR01415">
    <property type="entry name" value="ANKYRIN"/>
</dbReference>
<evidence type="ECO:0000256" key="6">
    <source>
        <dbReference type="ARBA" id="ARBA00022490"/>
    </source>
</evidence>
<feature type="active site" description="Glycyl thioester intermediate" evidence="20">
    <location>
        <position position="823"/>
    </location>
</feature>
<dbReference type="GO" id="GO:0061025">
    <property type="term" value="P:membrane fusion"/>
    <property type="evidence" value="ECO:0007669"/>
    <property type="project" value="TreeGrafter"/>
</dbReference>
<dbReference type="GO" id="GO:0000139">
    <property type="term" value="C:Golgi membrane"/>
    <property type="evidence" value="ECO:0007669"/>
    <property type="project" value="TreeGrafter"/>
</dbReference>
<comment type="pathway">
    <text evidence="4">Protein modification; protein ubiquitination.</text>
</comment>
<evidence type="ECO:0000256" key="15">
    <source>
        <dbReference type="ARBA" id="ARBA00037859"/>
    </source>
</evidence>
<keyword evidence="14" id="KW-0131">Cell cycle</keyword>
<dbReference type="Pfam" id="PF00632">
    <property type="entry name" value="HECT"/>
    <property type="match status" value="1"/>
</dbReference>
<dbReference type="CDD" id="cd00078">
    <property type="entry name" value="HECTc"/>
    <property type="match status" value="1"/>
</dbReference>
<comment type="catalytic activity">
    <reaction evidence="1">
        <text>S-ubiquitinyl-[E2 ubiquitin-conjugating enzyme]-L-cysteine + [acceptor protein]-L-lysine = [E2 ubiquitin-conjugating enzyme]-L-cysteine + N(6)-ubiquitinyl-[acceptor protein]-L-lysine.</text>
        <dbReference type="EC" id="2.3.2.26"/>
    </reaction>
</comment>
<dbReference type="GO" id="GO:0006511">
    <property type="term" value="P:ubiquitin-dependent protein catabolic process"/>
    <property type="evidence" value="ECO:0007669"/>
    <property type="project" value="TreeGrafter"/>
</dbReference>
<evidence type="ECO:0000256" key="14">
    <source>
        <dbReference type="ARBA" id="ARBA00023306"/>
    </source>
</evidence>
<evidence type="ECO:0000256" key="5">
    <source>
        <dbReference type="ARBA" id="ARBA00012485"/>
    </source>
</evidence>
<dbReference type="PROSITE" id="PS50237">
    <property type="entry name" value="HECT"/>
    <property type="match status" value="1"/>
</dbReference>
<dbReference type="Gene3D" id="1.25.40.20">
    <property type="entry name" value="Ankyrin repeat-containing domain"/>
    <property type="match status" value="2"/>
</dbReference>
<evidence type="ECO:0000256" key="18">
    <source>
        <dbReference type="ARBA" id="ARBA00042378"/>
    </source>
</evidence>
<dbReference type="AlphaFoldDB" id="A0A8C2NR72"/>
<evidence type="ECO:0000256" key="21">
    <source>
        <dbReference type="SAM" id="MobiDB-lite"/>
    </source>
</evidence>
<dbReference type="Pfam" id="PF12796">
    <property type="entry name" value="Ank_2"/>
    <property type="match status" value="1"/>
</dbReference>
<dbReference type="SUPFAM" id="SSF56204">
    <property type="entry name" value="Hect, E3 ligase catalytic domain"/>
    <property type="match status" value="1"/>
</dbReference>
<dbReference type="FunFam" id="1.25.40.20:FF:000051">
    <property type="entry name" value="E3 ubiquitin-protein ligase HACE1 isoform X1"/>
    <property type="match status" value="1"/>
</dbReference>
<evidence type="ECO:0000313" key="24">
    <source>
        <dbReference type="Ensembl" id="ENSCHIP00010007448.1"/>
    </source>
</evidence>
<dbReference type="InterPro" id="IPR002110">
    <property type="entry name" value="Ankyrin_rpt"/>
</dbReference>
<keyword evidence="13" id="KW-0472">Membrane</keyword>
<dbReference type="FunFam" id="3.30.2410.10:FF:000016">
    <property type="entry name" value="E3 ubiquitin-protein ligase HACE1 isoform X1"/>
    <property type="match status" value="1"/>
</dbReference>
<feature type="repeat" description="ANK" evidence="19">
    <location>
        <begin position="88"/>
        <end position="120"/>
    </location>
</feature>
<reference evidence="24" key="2">
    <citation type="submission" date="2025-08" db="UniProtKB">
        <authorList>
            <consortium name="Ensembl"/>
        </authorList>
    </citation>
    <scope>IDENTIFICATION</scope>
</reference>
<dbReference type="InterPro" id="IPR036770">
    <property type="entry name" value="Ankyrin_rpt-contain_sf"/>
</dbReference>
<evidence type="ECO:0000256" key="1">
    <source>
        <dbReference type="ARBA" id="ARBA00000885"/>
    </source>
</evidence>
<keyword evidence="11" id="KW-0333">Golgi apparatus</keyword>
<dbReference type="PANTHER" id="PTHR11254:SF363">
    <property type="entry name" value="E3 UBIQUITIN-PROTEIN LIGASE HACE1"/>
    <property type="match status" value="1"/>
</dbReference>
<evidence type="ECO:0000259" key="23">
    <source>
        <dbReference type="PROSITE" id="PS50237"/>
    </source>
</evidence>
<evidence type="ECO:0000256" key="8">
    <source>
        <dbReference type="ARBA" id="ARBA00022737"/>
    </source>
</evidence>
<evidence type="ECO:0000256" key="9">
    <source>
        <dbReference type="ARBA" id="ARBA00022786"/>
    </source>
</evidence>
<sequence>MNILGLVVFAIIFGVALWKLGPERALPICFFSSFSDAPCCWSPGSCDNETAVYTLMPMVMADQHSCGSVECLVLLLKKGANPNYQDISGCTPLHLAARNGQKKCMSKLLEYSADVNICNNEGLTAIHWLAVNGRTELLHDLVQHVSDVDVEDAMGQTALHVACQNGHKTTVQCLLDSGADINRPNVSGATPLYFACSHGQRDTAQILLLRGAKYLSDKNGVTPLDLCVQGGYGETCEVLIQYHPRLFQTIIQMTQNEDLRENMLRQVLEHLSQQSESQYLKILTSLAEVATTNGHKLLSISSNYDAQMKSLLRIVRIFCHVFRIGPSSPSNGIDMGYNGNKTPRSQVFKPLELLWHSLDEWLVLIATELMKNKKDSTDITSILLKQKGQDQDGTSIPPFEPPGPESYENLSTGTGESKPDALGGKQEASADCQDVISMTANRLSAVIQAFYMCCSCQMPPGMTSPRFIEFVCKHDEVLKCFVNRNPKIIFDHFHFLLECPELMSRFMHIIKAQPFKDRCEWFYEHLHSGQPDSDMVHRPVNESDILLVHRDSIFRSSCEVVSKANCAKLKQGIAVRFHGEEGMGQGVVREWFDILSNEIVNPDYALFTQSADGTTFQPNSNSSVNPDHLNYFRFAGQILGLALNHRQLVNIYFTRSFYKHILGIPVNYQDVASIDPEYAKNLQWILDNDISDLGLELTFSVETDVFGAMEEVPLKPGGGSILVTQNNKELLLSGMPEIDVSDWIKNTEYTSGYEREDPVIQWFWEVVEDITPEERVLLLQFVTGSSRVPHGGFANIMGGSGLQNFTIAAVPYTPNLLPTSSTCINMLKLPEYPSKEILKDRLLVALHCGSYGYTMA</sequence>
<dbReference type="GO" id="GO:0005634">
    <property type="term" value="C:nucleus"/>
    <property type="evidence" value="ECO:0007669"/>
    <property type="project" value="TreeGrafter"/>
</dbReference>
<dbReference type="GO" id="GO:0005783">
    <property type="term" value="C:endoplasmic reticulum"/>
    <property type="evidence" value="ECO:0007669"/>
    <property type="project" value="UniProtKB-SubCell"/>
</dbReference>
<feature type="repeat" description="ANK" evidence="19">
    <location>
        <begin position="187"/>
        <end position="219"/>
    </location>
</feature>
<dbReference type="Gene3D" id="3.30.2410.10">
    <property type="entry name" value="Hect, E3 ligase catalytic domain"/>
    <property type="match status" value="1"/>
</dbReference>
<evidence type="ECO:0000256" key="7">
    <source>
        <dbReference type="ARBA" id="ARBA00022679"/>
    </source>
</evidence>
<evidence type="ECO:0000256" key="11">
    <source>
        <dbReference type="ARBA" id="ARBA00023034"/>
    </source>
</evidence>